<evidence type="ECO:0000256" key="14">
    <source>
        <dbReference type="ARBA" id="ARBA00023136"/>
    </source>
</evidence>
<evidence type="ECO:0000256" key="9">
    <source>
        <dbReference type="ARBA" id="ARBA00022826"/>
    </source>
</evidence>
<comment type="subcellular location">
    <subcellularLocation>
        <location evidence="1">Vacuole membrane</location>
        <topology evidence="1">Multi-pass membrane protein</topology>
    </subcellularLocation>
</comment>
<dbReference type="PRINTS" id="PR01333">
    <property type="entry name" value="2POREKCHANEL"/>
</dbReference>
<feature type="transmembrane region" description="Helical" evidence="16">
    <location>
        <begin position="189"/>
        <end position="210"/>
    </location>
</feature>
<feature type="domain" description="Potassium channel" evidence="17">
    <location>
        <begin position="76"/>
        <end position="156"/>
    </location>
</feature>
<dbReference type="SUPFAM" id="SSF47473">
    <property type="entry name" value="EF-hand"/>
    <property type="match status" value="1"/>
</dbReference>
<dbReference type="AlphaFoldDB" id="A0A9D5CW83"/>
<evidence type="ECO:0000256" key="16">
    <source>
        <dbReference type="SAM" id="Phobius"/>
    </source>
</evidence>
<dbReference type="Gene3D" id="1.10.238.10">
    <property type="entry name" value="EF-hand"/>
    <property type="match status" value="1"/>
</dbReference>
<dbReference type="EMBL" id="JAGGNH010000002">
    <property type="protein sequence ID" value="KAJ0980137.1"/>
    <property type="molecule type" value="Genomic_DNA"/>
</dbReference>
<evidence type="ECO:0000256" key="7">
    <source>
        <dbReference type="ARBA" id="ARBA00022723"/>
    </source>
</evidence>
<keyword evidence="9" id="KW-0631">Potassium channel</keyword>
<evidence type="ECO:0000256" key="5">
    <source>
        <dbReference type="ARBA" id="ARBA00022554"/>
    </source>
</evidence>
<evidence type="ECO:0000256" key="4">
    <source>
        <dbReference type="ARBA" id="ARBA00022538"/>
    </source>
</evidence>
<evidence type="ECO:0000256" key="12">
    <source>
        <dbReference type="ARBA" id="ARBA00022989"/>
    </source>
</evidence>
<keyword evidence="8" id="KW-0677">Repeat</keyword>
<keyword evidence="12 16" id="KW-1133">Transmembrane helix</keyword>
<evidence type="ECO:0000256" key="10">
    <source>
        <dbReference type="ARBA" id="ARBA00022837"/>
    </source>
</evidence>
<dbReference type="Pfam" id="PF07885">
    <property type="entry name" value="Ion_trans_2"/>
    <property type="match status" value="2"/>
</dbReference>
<dbReference type="InterPro" id="IPR003280">
    <property type="entry name" value="2pore_dom_K_chnl"/>
</dbReference>
<dbReference type="InterPro" id="IPR013099">
    <property type="entry name" value="K_chnl_dom"/>
</dbReference>
<feature type="transmembrane region" description="Helical" evidence="16">
    <location>
        <begin position="245"/>
        <end position="266"/>
    </location>
</feature>
<accession>A0A9D5CW83</accession>
<evidence type="ECO:0000256" key="8">
    <source>
        <dbReference type="ARBA" id="ARBA00022737"/>
    </source>
</evidence>
<dbReference type="Gene3D" id="1.10.287.70">
    <property type="match status" value="2"/>
</dbReference>
<keyword evidence="11" id="KW-0630">Potassium</keyword>
<reference evidence="19" key="1">
    <citation type="submission" date="2021-03" db="EMBL/GenBank/DDBJ databases">
        <authorList>
            <person name="Li Z."/>
            <person name="Yang C."/>
        </authorList>
    </citation>
    <scope>NUCLEOTIDE SEQUENCE</scope>
    <source>
        <strain evidence="19">Dzin_1.0</strain>
        <tissue evidence="19">Leaf</tissue>
    </source>
</reference>
<keyword evidence="6 16" id="KW-0812">Transmembrane</keyword>
<evidence type="ECO:0000259" key="17">
    <source>
        <dbReference type="Pfam" id="PF07885"/>
    </source>
</evidence>
<dbReference type="FunFam" id="1.10.287.70:FF:000127">
    <property type="entry name" value="Calcium-activated outward-rectifying potassium channel 1"/>
    <property type="match status" value="1"/>
</dbReference>
<evidence type="ECO:0000256" key="2">
    <source>
        <dbReference type="ARBA" id="ARBA00010159"/>
    </source>
</evidence>
<comment type="similarity">
    <text evidence="2">Belongs to the two pore domain potassium channel (TC 1.A.1.7) family.</text>
</comment>
<dbReference type="PANTHER" id="PTHR11003">
    <property type="entry name" value="POTASSIUM CHANNEL, SUBFAMILY K"/>
    <property type="match status" value="1"/>
</dbReference>
<protein>
    <submittedName>
        <fullName evidence="19">Uncharacterized protein</fullName>
    </submittedName>
</protein>
<dbReference type="FunFam" id="1.10.287.70:FF:000128">
    <property type="entry name" value="Two-pore potassium channel 1"/>
    <property type="match status" value="1"/>
</dbReference>
<dbReference type="GO" id="GO:0030007">
    <property type="term" value="P:intracellular potassium ion homeostasis"/>
    <property type="evidence" value="ECO:0007669"/>
    <property type="project" value="UniProtKB-ARBA"/>
</dbReference>
<dbReference type="PANTHER" id="PTHR11003:SF291">
    <property type="entry name" value="IP11374P"/>
    <property type="match status" value="1"/>
</dbReference>
<evidence type="ECO:0000313" key="20">
    <source>
        <dbReference type="Proteomes" id="UP001085076"/>
    </source>
</evidence>
<dbReference type="Proteomes" id="UP001085076">
    <property type="component" value="Miscellaneous, Linkage group lg02"/>
</dbReference>
<keyword evidence="5" id="KW-0926">Vacuole</keyword>
<feature type="domain" description="Potassium channel" evidence="17">
    <location>
        <begin position="198"/>
        <end position="269"/>
    </location>
</feature>
<evidence type="ECO:0000256" key="11">
    <source>
        <dbReference type="ARBA" id="ARBA00022958"/>
    </source>
</evidence>
<evidence type="ECO:0000256" key="13">
    <source>
        <dbReference type="ARBA" id="ARBA00023065"/>
    </source>
</evidence>
<comment type="caution">
    <text evidence="19">The sequence shown here is derived from an EMBL/GenBank/DDBJ whole genome shotgun (WGS) entry which is preliminary data.</text>
</comment>
<feature type="transmembrane region" description="Helical" evidence="16">
    <location>
        <begin position="128"/>
        <end position="148"/>
    </location>
</feature>
<keyword evidence="15" id="KW-0407">Ion channel</keyword>
<keyword evidence="3" id="KW-0813">Transport</keyword>
<keyword evidence="4" id="KW-0633">Potassium transport</keyword>
<dbReference type="InterPro" id="IPR002048">
    <property type="entry name" value="EF_hand_dom"/>
</dbReference>
<feature type="domain" description="EF-hand" evidence="18">
    <location>
        <begin position="290"/>
        <end position="307"/>
    </location>
</feature>
<dbReference type="InterPro" id="IPR018247">
    <property type="entry name" value="EF_Hand_1_Ca_BS"/>
</dbReference>
<evidence type="ECO:0000259" key="18">
    <source>
        <dbReference type="Pfam" id="PF13202"/>
    </source>
</evidence>
<dbReference type="Pfam" id="PF13202">
    <property type="entry name" value="EF-hand_5"/>
    <property type="match status" value="2"/>
</dbReference>
<evidence type="ECO:0000256" key="3">
    <source>
        <dbReference type="ARBA" id="ARBA00022448"/>
    </source>
</evidence>
<dbReference type="GO" id="GO:0030322">
    <property type="term" value="P:stabilization of membrane potential"/>
    <property type="evidence" value="ECO:0007669"/>
    <property type="project" value="TreeGrafter"/>
</dbReference>
<feature type="transmembrane region" description="Helical" evidence="16">
    <location>
        <begin position="103"/>
        <end position="122"/>
    </location>
</feature>
<dbReference type="GO" id="GO:0046872">
    <property type="term" value="F:metal ion binding"/>
    <property type="evidence" value="ECO:0007669"/>
    <property type="project" value="UniProtKB-KW"/>
</dbReference>
<keyword evidence="14 16" id="KW-0472">Membrane</keyword>
<proteinExistence type="inferred from homology"/>
<dbReference type="OrthoDB" id="415460at2759"/>
<dbReference type="GO" id="GO:0022841">
    <property type="term" value="F:potassium ion leak channel activity"/>
    <property type="evidence" value="ECO:0007669"/>
    <property type="project" value="TreeGrafter"/>
</dbReference>
<gene>
    <name evidence="19" type="ORF">J5N97_008392</name>
</gene>
<feature type="domain" description="EF-hand" evidence="18">
    <location>
        <begin position="329"/>
        <end position="344"/>
    </location>
</feature>
<dbReference type="GO" id="GO:0005242">
    <property type="term" value="F:inward rectifier potassium channel activity"/>
    <property type="evidence" value="ECO:0007669"/>
    <property type="project" value="UniProtKB-ARBA"/>
</dbReference>
<sequence length="352" mass="39275">MANNPETQPLLSALLDPPCETHNNSDAKKKRFRRCKTIPSLDLTSEPNKDIRTGLFRGSKFIFSNLRPSFRQVALFLVLYLLAGVVCFYIVRHQIKGEKTNGILDALYFCVVTMTTVGYGDLVPNSVTSKLLACLFVFTGMAIIALFVSKAADYLVEKQEILLVKALHLRNKVGEAHMLRDIEINRMKYKFLMTTLSLLVLMITGTVILLKVEGLGLVDAFYCVCSTITTLGYGDKSFSTEGGRIFAVFWILASTICVAQFFLYLAELNTERRQHMLAKWVLTRRMTYVDLEAADLDGDGAVGAAEFIIYKLKELGKISQEDIALVMEEFEDLDADQSGKISTSDINSQAAP</sequence>
<dbReference type="GO" id="GO:0005886">
    <property type="term" value="C:plasma membrane"/>
    <property type="evidence" value="ECO:0007669"/>
    <property type="project" value="TreeGrafter"/>
</dbReference>
<keyword evidence="7" id="KW-0479">Metal-binding</keyword>
<evidence type="ECO:0000256" key="15">
    <source>
        <dbReference type="ARBA" id="ARBA00023303"/>
    </source>
</evidence>
<keyword evidence="20" id="KW-1185">Reference proteome</keyword>
<name>A0A9D5CW83_9LILI</name>
<feature type="transmembrane region" description="Helical" evidence="16">
    <location>
        <begin position="73"/>
        <end position="91"/>
    </location>
</feature>
<evidence type="ECO:0000313" key="19">
    <source>
        <dbReference type="EMBL" id="KAJ0980137.1"/>
    </source>
</evidence>
<dbReference type="GO" id="GO:0015271">
    <property type="term" value="F:outward rectifier potassium channel activity"/>
    <property type="evidence" value="ECO:0007669"/>
    <property type="project" value="TreeGrafter"/>
</dbReference>
<dbReference type="SUPFAM" id="SSF81324">
    <property type="entry name" value="Voltage-gated potassium channels"/>
    <property type="match status" value="2"/>
</dbReference>
<dbReference type="PROSITE" id="PS00018">
    <property type="entry name" value="EF_HAND_1"/>
    <property type="match status" value="1"/>
</dbReference>
<dbReference type="GO" id="GO:0009705">
    <property type="term" value="C:plant-type vacuole membrane"/>
    <property type="evidence" value="ECO:0007669"/>
    <property type="project" value="UniProtKB-ARBA"/>
</dbReference>
<dbReference type="InterPro" id="IPR011992">
    <property type="entry name" value="EF-hand-dom_pair"/>
</dbReference>
<evidence type="ECO:0000256" key="6">
    <source>
        <dbReference type="ARBA" id="ARBA00022692"/>
    </source>
</evidence>
<reference evidence="19" key="2">
    <citation type="journal article" date="2022" name="Hortic Res">
        <title>The genome of Dioscorea zingiberensis sheds light on the biosynthesis, origin and evolution of the medicinally important diosgenin saponins.</title>
        <authorList>
            <person name="Li Y."/>
            <person name="Tan C."/>
            <person name="Li Z."/>
            <person name="Guo J."/>
            <person name="Li S."/>
            <person name="Chen X."/>
            <person name="Wang C."/>
            <person name="Dai X."/>
            <person name="Yang H."/>
            <person name="Song W."/>
            <person name="Hou L."/>
            <person name="Xu J."/>
            <person name="Tong Z."/>
            <person name="Xu A."/>
            <person name="Yuan X."/>
            <person name="Wang W."/>
            <person name="Yang Q."/>
            <person name="Chen L."/>
            <person name="Sun Z."/>
            <person name="Wang K."/>
            <person name="Pan B."/>
            <person name="Chen J."/>
            <person name="Bao Y."/>
            <person name="Liu F."/>
            <person name="Qi X."/>
            <person name="Gang D.R."/>
            <person name="Wen J."/>
            <person name="Li J."/>
        </authorList>
    </citation>
    <scope>NUCLEOTIDE SEQUENCE</scope>
    <source>
        <strain evidence="19">Dzin_1.0</strain>
    </source>
</reference>
<organism evidence="19 20">
    <name type="scientific">Dioscorea zingiberensis</name>
    <dbReference type="NCBI Taxonomy" id="325984"/>
    <lineage>
        <taxon>Eukaryota</taxon>
        <taxon>Viridiplantae</taxon>
        <taxon>Streptophyta</taxon>
        <taxon>Embryophyta</taxon>
        <taxon>Tracheophyta</taxon>
        <taxon>Spermatophyta</taxon>
        <taxon>Magnoliopsida</taxon>
        <taxon>Liliopsida</taxon>
        <taxon>Dioscoreales</taxon>
        <taxon>Dioscoreaceae</taxon>
        <taxon>Dioscorea</taxon>
    </lineage>
</organism>
<keyword evidence="13" id="KW-0406">Ion transport</keyword>
<evidence type="ECO:0000256" key="1">
    <source>
        <dbReference type="ARBA" id="ARBA00004128"/>
    </source>
</evidence>
<keyword evidence="10" id="KW-0106">Calcium</keyword>